<dbReference type="GO" id="GO:0007076">
    <property type="term" value="P:mitotic chromosome condensation"/>
    <property type="evidence" value="ECO:0007669"/>
    <property type="project" value="TreeGrafter"/>
</dbReference>
<feature type="compositionally biased region" description="Polar residues" evidence="12">
    <location>
        <begin position="106"/>
        <end position="117"/>
    </location>
</feature>
<accession>A0A7I8VBS8</accession>
<keyword evidence="10" id="KW-0539">Nucleus</keyword>
<reference evidence="13 14" key="1">
    <citation type="submission" date="2020-08" db="EMBL/GenBank/DDBJ databases">
        <authorList>
            <person name="Hejnol A."/>
        </authorList>
    </citation>
    <scope>NUCLEOTIDE SEQUENCE [LARGE SCALE GENOMIC DNA]</scope>
</reference>
<dbReference type="GO" id="GO:0000281">
    <property type="term" value="P:mitotic cytokinesis"/>
    <property type="evidence" value="ECO:0007669"/>
    <property type="project" value="InterPro"/>
</dbReference>
<comment type="similarity">
    <text evidence="3">Belongs to the NUSAP family.</text>
</comment>
<keyword evidence="11" id="KW-0131">Cell cycle</keyword>
<dbReference type="InterPro" id="IPR026756">
    <property type="entry name" value="NuSAP"/>
</dbReference>
<dbReference type="GO" id="GO:0005730">
    <property type="term" value="C:nucleolus"/>
    <property type="evidence" value="ECO:0007669"/>
    <property type="project" value="TreeGrafter"/>
</dbReference>
<comment type="subcellular location">
    <subcellularLocation>
        <location evidence="2">Cytoplasm</location>
        <location evidence="2">Cytoskeleton</location>
        <location evidence="2">Spindle</location>
    </subcellularLocation>
    <subcellularLocation>
        <location evidence="1">Nucleus</location>
    </subcellularLocation>
</comment>
<dbReference type="Proteomes" id="UP000549394">
    <property type="component" value="Unassembled WGS sequence"/>
</dbReference>
<keyword evidence="14" id="KW-1185">Reference proteome</keyword>
<evidence type="ECO:0000256" key="9">
    <source>
        <dbReference type="ARBA" id="ARBA00023212"/>
    </source>
</evidence>
<gene>
    <name evidence="13" type="ORF">DGYR_LOCUS1777</name>
</gene>
<keyword evidence="4" id="KW-0963">Cytoplasm</keyword>
<evidence type="ECO:0000256" key="6">
    <source>
        <dbReference type="ARBA" id="ARBA00022701"/>
    </source>
</evidence>
<feature type="compositionally biased region" description="Basic and acidic residues" evidence="12">
    <location>
        <begin position="68"/>
        <end position="100"/>
    </location>
</feature>
<evidence type="ECO:0000256" key="5">
    <source>
        <dbReference type="ARBA" id="ARBA00022618"/>
    </source>
</evidence>
<dbReference type="GO" id="GO:0008017">
    <property type="term" value="F:microtubule binding"/>
    <property type="evidence" value="ECO:0007669"/>
    <property type="project" value="TreeGrafter"/>
</dbReference>
<evidence type="ECO:0000256" key="8">
    <source>
        <dbReference type="ARBA" id="ARBA00023125"/>
    </source>
</evidence>
<dbReference type="GO" id="GO:0040001">
    <property type="term" value="P:establishment of mitotic spindle localization"/>
    <property type="evidence" value="ECO:0007669"/>
    <property type="project" value="InterPro"/>
</dbReference>
<organism evidence="13 14">
    <name type="scientific">Dimorphilus gyrociliatus</name>
    <dbReference type="NCBI Taxonomy" id="2664684"/>
    <lineage>
        <taxon>Eukaryota</taxon>
        <taxon>Metazoa</taxon>
        <taxon>Spiralia</taxon>
        <taxon>Lophotrochozoa</taxon>
        <taxon>Annelida</taxon>
        <taxon>Polychaeta</taxon>
        <taxon>Polychaeta incertae sedis</taxon>
        <taxon>Dinophilidae</taxon>
        <taxon>Dimorphilus</taxon>
    </lineage>
</organism>
<evidence type="ECO:0000256" key="12">
    <source>
        <dbReference type="SAM" id="MobiDB-lite"/>
    </source>
</evidence>
<evidence type="ECO:0000256" key="10">
    <source>
        <dbReference type="ARBA" id="ARBA00023242"/>
    </source>
</evidence>
<keyword evidence="7" id="KW-0498">Mitosis</keyword>
<dbReference type="AlphaFoldDB" id="A0A7I8VBS8"/>
<evidence type="ECO:0000313" key="14">
    <source>
        <dbReference type="Proteomes" id="UP000549394"/>
    </source>
</evidence>
<name>A0A7I8VBS8_9ANNE</name>
<dbReference type="GO" id="GO:0003677">
    <property type="term" value="F:DNA binding"/>
    <property type="evidence" value="ECO:0007669"/>
    <property type="project" value="UniProtKB-KW"/>
</dbReference>
<comment type="caution">
    <text evidence="13">The sequence shown here is derived from an EMBL/GenBank/DDBJ whole genome shotgun (WGS) entry which is preliminary data.</text>
</comment>
<keyword evidence="5" id="KW-0132">Cell division</keyword>
<sequence>MLDLDSLRYNDLQTLAKQFGIKANQKAVKLKAVLKKKLESIEDEDKNELLNKTFDITDDEDMDTSTATEEKVDIHPDVSIDKSKDMDRENDIKDLQEESKIVNSEPGPSSATPLKESSITKKRPPCDQDKVAKSAKKIKARPDFASIHRKNFDKMQSIDDVVKRREEQRKRLALGKSVEKKIFKPSVTSLKEATFDFGKTTPANSTNSTKIFKFTATPSTGSQSSRKKFNLTESLKKPLSYKPHCGKLKPFDGKNVYTTALAKRKL</sequence>
<dbReference type="EMBL" id="CAJFCJ010000002">
    <property type="protein sequence ID" value="CAD5112675.1"/>
    <property type="molecule type" value="Genomic_DNA"/>
</dbReference>
<keyword evidence="8" id="KW-0238">DNA-binding</keyword>
<evidence type="ECO:0000256" key="11">
    <source>
        <dbReference type="ARBA" id="ARBA00023306"/>
    </source>
</evidence>
<feature type="region of interest" description="Disordered" evidence="12">
    <location>
        <begin position="57"/>
        <end position="149"/>
    </location>
</feature>
<protein>
    <submittedName>
        <fullName evidence="13">DgyrCDS1896</fullName>
    </submittedName>
</protein>
<dbReference type="OrthoDB" id="3258416at2759"/>
<dbReference type="PANTHER" id="PTHR15874:SF1">
    <property type="entry name" value="NUCLEOLAR AND SPINDLE-ASSOCIATED PROTEIN 1"/>
    <property type="match status" value="1"/>
</dbReference>
<proteinExistence type="inferred from homology"/>
<dbReference type="Pfam" id="PF16006">
    <property type="entry name" value="NUSAP"/>
    <property type="match status" value="1"/>
</dbReference>
<dbReference type="GO" id="GO:0072686">
    <property type="term" value="C:mitotic spindle"/>
    <property type="evidence" value="ECO:0007669"/>
    <property type="project" value="TreeGrafter"/>
</dbReference>
<evidence type="ECO:0000256" key="3">
    <source>
        <dbReference type="ARBA" id="ARBA00009702"/>
    </source>
</evidence>
<evidence type="ECO:0000256" key="7">
    <source>
        <dbReference type="ARBA" id="ARBA00022776"/>
    </source>
</evidence>
<evidence type="ECO:0000256" key="2">
    <source>
        <dbReference type="ARBA" id="ARBA00004186"/>
    </source>
</evidence>
<keyword evidence="9" id="KW-0206">Cytoskeleton</keyword>
<evidence type="ECO:0000256" key="1">
    <source>
        <dbReference type="ARBA" id="ARBA00004123"/>
    </source>
</evidence>
<evidence type="ECO:0000313" key="13">
    <source>
        <dbReference type="EMBL" id="CAD5112675.1"/>
    </source>
</evidence>
<dbReference type="PANTHER" id="PTHR15874">
    <property type="entry name" value="NUCLEOLAR AND SPINDLE-ASSOCIATED PROTEIN 1"/>
    <property type="match status" value="1"/>
</dbReference>
<keyword evidence="6" id="KW-0493">Microtubule</keyword>
<dbReference type="GO" id="GO:0005874">
    <property type="term" value="C:microtubule"/>
    <property type="evidence" value="ECO:0007669"/>
    <property type="project" value="UniProtKB-KW"/>
</dbReference>
<evidence type="ECO:0000256" key="4">
    <source>
        <dbReference type="ARBA" id="ARBA00022490"/>
    </source>
</evidence>